<sequence>MTSPLRLALAQVNPTVGDLKGNTDIILSCIDKAKAQGADLVVFPELCITGYPPEDLLIRKAFIKKTGEAVDEIASSADGLTVIVGAPVFDGGLRNAALILADGKWLGSIYKKELPNYGVFDEKRYFTPGDNGPLVKIGEHVVGVTICEDIWVANDIVRRQVEDGAGLLVNIAGSPYRVDAGRVRGEIAAALAKKHNVPFAYVNIVGGQDELVFDGRSFLMGKGAIALETLAAFEEDILVVDVNARGSGPGDARMVIKAAQSGEPKPATRKRKPHSIENENEEIYKAITLGTRDYVNKNGFKGALIALSGGIDSALVLALAVDALGPRRVHALSMPSPYSSQGSIEDARKLADNLGVKMESIPIDGLIAQYDKALSHALRGRDKDTTEENIQARIRGALIMALSNKFGCLVLATGNKSELATGYCTLYGDMAGGFAVIKDLFKTKVYDLCRWRNKQAGYDIIPKEIIEKEPSAELKPDQKDTDSLPAYETLDPILKAYIERGNDVDEIVEMGYSGDLVLEVMEMVDRNEYKRRQGPVGVKITVRAFGRDWRLPITNQFKRG</sequence>
<dbReference type="Gene3D" id="3.40.50.620">
    <property type="entry name" value="HUPs"/>
    <property type="match status" value="1"/>
</dbReference>
<dbReference type="CDD" id="cd07570">
    <property type="entry name" value="GAT_Gln-NAD-synth"/>
    <property type="match status" value="1"/>
</dbReference>
<dbReference type="AlphaFoldDB" id="A0A3B1C6X9"/>
<keyword evidence="7" id="KW-0520">NAD</keyword>
<comment type="similarity">
    <text evidence="2">In the C-terminal section; belongs to the NAD synthetase family.</text>
</comment>
<dbReference type="InterPro" id="IPR003010">
    <property type="entry name" value="C-N_Hydrolase"/>
</dbReference>
<dbReference type="EC" id="6.3.5.1" evidence="3"/>
<evidence type="ECO:0000259" key="8">
    <source>
        <dbReference type="PROSITE" id="PS50263"/>
    </source>
</evidence>
<dbReference type="GO" id="GO:0005737">
    <property type="term" value="C:cytoplasm"/>
    <property type="evidence" value="ECO:0007669"/>
    <property type="project" value="InterPro"/>
</dbReference>
<proteinExistence type="inferred from homology"/>
<evidence type="ECO:0000256" key="4">
    <source>
        <dbReference type="ARBA" id="ARBA00022598"/>
    </source>
</evidence>
<name>A0A3B1C6X9_9ZZZZ</name>
<dbReference type="PANTHER" id="PTHR23090">
    <property type="entry name" value="NH 3 /GLUTAMINE-DEPENDENT NAD + SYNTHETASE"/>
    <property type="match status" value="1"/>
</dbReference>
<dbReference type="NCBIfam" id="TIGR00552">
    <property type="entry name" value="nadE"/>
    <property type="match status" value="1"/>
</dbReference>
<evidence type="ECO:0000256" key="5">
    <source>
        <dbReference type="ARBA" id="ARBA00022741"/>
    </source>
</evidence>
<dbReference type="NCBIfam" id="NF010588">
    <property type="entry name" value="PRK13981.1"/>
    <property type="match status" value="1"/>
</dbReference>
<dbReference type="Pfam" id="PF00795">
    <property type="entry name" value="CN_hydrolase"/>
    <property type="match status" value="1"/>
</dbReference>
<keyword evidence="6" id="KW-0067">ATP-binding</keyword>
<dbReference type="InterPro" id="IPR014445">
    <property type="entry name" value="Gln-dep_NAD_synthase"/>
</dbReference>
<dbReference type="Pfam" id="PF02540">
    <property type="entry name" value="NAD_synthase"/>
    <property type="match status" value="1"/>
</dbReference>
<dbReference type="FunFam" id="3.40.50.620:FF:000106">
    <property type="entry name" value="Glutamine-dependent NAD(+) synthetase"/>
    <property type="match status" value="1"/>
</dbReference>
<dbReference type="CDD" id="cd00553">
    <property type="entry name" value="NAD_synthase"/>
    <property type="match status" value="1"/>
</dbReference>
<gene>
    <name evidence="9" type="ORF">MNBD_NITROSPINAE02-2161</name>
</gene>
<dbReference type="GO" id="GO:0004359">
    <property type="term" value="F:glutaminase activity"/>
    <property type="evidence" value="ECO:0007669"/>
    <property type="project" value="InterPro"/>
</dbReference>
<dbReference type="UniPathway" id="UPA00253">
    <property type="reaction ID" value="UER00334"/>
</dbReference>
<dbReference type="EMBL" id="UOGE01000048">
    <property type="protein sequence ID" value="VAX19784.1"/>
    <property type="molecule type" value="Genomic_DNA"/>
</dbReference>
<dbReference type="GO" id="GO:0003952">
    <property type="term" value="F:NAD+ synthase (glutamine-hydrolyzing) activity"/>
    <property type="evidence" value="ECO:0007669"/>
    <property type="project" value="UniProtKB-EC"/>
</dbReference>
<dbReference type="SUPFAM" id="SSF52402">
    <property type="entry name" value="Adenine nucleotide alpha hydrolases-like"/>
    <property type="match status" value="1"/>
</dbReference>
<accession>A0A3B1C6X9</accession>
<dbReference type="GO" id="GO:0000257">
    <property type="term" value="F:nitrilase activity"/>
    <property type="evidence" value="ECO:0007669"/>
    <property type="project" value="UniProtKB-ARBA"/>
</dbReference>
<keyword evidence="5" id="KW-0547">Nucleotide-binding</keyword>
<dbReference type="GO" id="GO:0009435">
    <property type="term" value="P:NAD+ biosynthetic process"/>
    <property type="evidence" value="ECO:0007669"/>
    <property type="project" value="UniProtKB-UniPathway"/>
</dbReference>
<dbReference type="PANTHER" id="PTHR23090:SF9">
    <property type="entry name" value="GLUTAMINE-DEPENDENT NAD(+) SYNTHETASE"/>
    <property type="match status" value="1"/>
</dbReference>
<dbReference type="InterPro" id="IPR014729">
    <property type="entry name" value="Rossmann-like_a/b/a_fold"/>
</dbReference>
<dbReference type="Gene3D" id="3.60.110.10">
    <property type="entry name" value="Carbon-nitrogen hydrolase"/>
    <property type="match status" value="1"/>
</dbReference>
<dbReference type="PROSITE" id="PS00920">
    <property type="entry name" value="NITRIL_CHT_1"/>
    <property type="match status" value="1"/>
</dbReference>
<evidence type="ECO:0000256" key="7">
    <source>
        <dbReference type="ARBA" id="ARBA00023027"/>
    </source>
</evidence>
<reference evidence="9" key="1">
    <citation type="submission" date="2018-06" db="EMBL/GenBank/DDBJ databases">
        <authorList>
            <person name="Zhirakovskaya E."/>
        </authorList>
    </citation>
    <scope>NUCLEOTIDE SEQUENCE</scope>
</reference>
<protein>
    <recommendedName>
        <fullName evidence="3">NAD(+) synthase (glutamine-hydrolyzing)</fullName>
        <ecNumber evidence="3">6.3.5.1</ecNumber>
    </recommendedName>
</protein>
<dbReference type="GO" id="GO:0005524">
    <property type="term" value="F:ATP binding"/>
    <property type="evidence" value="ECO:0007669"/>
    <property type="project" value="UniProtKB-KW"/>
</dbReference>
<dbReference type="PIRSF" id="PIRSF006630">
    <property type="entry name" value="NADS_GAT"/>
    <property type="match status" value="1"/>
</dbReference>
<dbReference type="InterPro" id="IPR000132">
    <property type="entry name" value="Nitrilase/CN_hydratase_CS"/>
</dbReference>
<feature type="domain" description="CN hydrolase" evidence="8">
    <location>
        <begin position="5"/>
        <end position="244"/>
    </location>
</feature>
<evidence type="ECO:0000256" key="1">
    <source>
        <dbReference type="ARBA" id="ARBA00005188"/>
    </source>
</evidence>
<comment type="pathway">
    <text evidence="1">Cofactor biosynthesis; NAD(+) biosynthesis; NAD(+) from deamido-NAD(+) (L-Gln route): step 1/1.</text>
</comment>
<dbReference type="SUPFAM" id="SSF56317">
    <property type="entry name" value="Carbon-nitrogen hydrolase"/>
    <property type="match status" value="1"/>
</dbReference>
<keyword evidence="4 9" id="KW-0436">Ligase</keyword>
<dbReference type="InterPro" id="IPR022310">
    <property type="entry name" value="NAD/GMP_synthase"/>
</dbReference>
<dbReference type="HAMAP" id="MF_02090">
    <property type="entry name" value="NadE_glutamine_dep"/>
    <property type="match status" value="1"/>
</dbReference>
<dbReference type="InterPro" id="IPR003694">
    <property type="entry name" value="NAD_synthase"/>
</dbReference>
<evidence type="ECO:0000256" key="3">
    <source>
        <dbReference type="ARBA" id="ARBA00012743"/>
    </source>
</evidence>
<evidence type="ECO:0000256" key="6">
    <source>
        <dbReference type="ARBA" id="ARBA00022840"/>
    </source>
</evidence>
<keyword evidence="9" id="KW-0315">Glutamine amidotransferase</keyword>
<evidence type="ECO:0000256" key="2">
    <source>
        <dbReference type="ARBA" id="ARBA00007145"/>
    </source>
</evidence>
<dbReference type="InterPro" id="IPR036526">
    <property type="entry name" value="C-N_Hydrolase_sf"/>
</dbReference>
<evidence type="ECO:0000313" key="9">
    <source>
        <dbReference type="EMBL" id="VAX19784.1"/>
    </source>
</evidence>
<organism evidence="9">
    <name type="scientific">hydrothermal vent metagenome</name>
    <dbReference type="NCBI Taxonomy" id="652676"/>
    <lineage>
        <taxon>unclassified sequences</taxon>
        <taxon>metagenomes</taxon>
        <taxon>ecological metagenomes</taxon>
    </lineage>
</organism>
<dbReference type="GO" id="GO:0016740">
    <property type="term" value="F:transferase activity"/>
    <property type="evidence" value="ECO:0007669"/>
    <property type="project" value="UniProtKB-KW"/>
</dbReference>
<dbReference type="PROSITE" id="PS50263">
    <property type="entry name" value="CN_HYDROLASE"/>
    <property type="match status" value="1"/>
</dbReference>
<keyword evidence="9" id="KW-0808">Transferase</keyword>